<organism evidence="6 7">
    <name type="scientific">Antrihabitans cavernicola</name>
    <dbReference type="NCBI Taxonomy" id="2495913"/>
    <lineage>
        <taxon>Bacteria</taxon>
        <taxon>Bacillati</taxon>
        <taxon>Actinomycetota</taxon>
        <taxon>Actinomycetes</taxon>
        <taxon>Mycobacteriales</taxon>
        <taxon>Nocardiaceae</taxon>
        <taxon>Antrihabitans</taxon>
    </lineage>
</organism>
<dbReference type="PROSITE" id="PS50977">
    <property type="entry name" value="HTH_TETR_2"/>
    <property type="match status" value="1"/>
</dbReference>
<name>A0A5A7S9V2_9NOCA</name>
<dbReference type="GO" id="GO:0003700">
    <property type="term" value="F:DNA-binding transcription factor activity"/>
    <property type="evidence" value="ECO:0007669"/>
    <property type="project" value="TreeGrafter"/>
</dbReference>
<dbReference type="AlphaFoldDB" id="A0A5A7S9V2"/>
<evidence type="ECO:0000256" key="4">
    <source>
        <dbReference type="PROSITE-ProRule" id="PRU00335"/>
    </source>
</evidence>
<dbReference type="InterPro" id="IPR001647">
    <property type="entry name" value="HTH_TetR"/>
</dbReference>
<protein>
    <submittedName>
        <fullName evidence="6">TetR/AcrR family transcriptional regulator</fullName>
    </submittedName>
</protein>
<dbReference type="Gene3D" id="1.10.10.60">
    <property type="entry name" value="Homeodomain-like"/>
    <property type="match status" value="1"/>
</dbReference>
<evidence type="ECO:0000313" key="6">
    <source>
        <dbReference type="EMBL" id="KAA0022930.1"/>
    </source>
</evidence>
<dbReference type="RefSeq" id="WP_149430189.1">
    <property type="nucleotide sequence ID" value="NZ_VLNY01000004.1"/>
</dbReference>
<evidence type="ECO:0000256" key="1">
    <source>
        <dbReference type="ARBA" id="ARBA00023015"/>
    </source>
</evidence>
<accession>A0A5A7S9V2</accession>
<keyword evidence="2 4" id="KW-0238">DNA-binding</keyword>
<dbReference type="Proteomes" id="UP000322244">
    <property type="component" value="Unassembled WGS sequence"/>
</dbReference>
<dbReference type="Gene3D" id="1.10.357.10">
    <property type="entry name" value="Tetracycline Repressor, domain 2"/>
    <property type="match status" value="1"/>
</dbReference>
<dbReference type="GO" id="GO:0000976">
    <property type="term" value="F:transcription cis-regulatory region binding"/>
    <property type="evidence" value="ECO:0007669"/>
    <property type="project" value="TreeGrafter"/>
</dbReference>
<dbReference type="PANTHER" id="PTHR30055">
    <property type="entry name" value="HTH-TYPE TRANSCRIPTIONAL REGULATOR RUTR"/>
    <property type="match status" value="1"/>
</dbReference>
<feature type="DNA-binding region" description="H-T-H motif" evidence="4">
    <location>
        <begin position="40"/>
        <end position="59"/>
    </location>
</feature>
<dbReference type="PANTHER" id="PTHR30055:SF234">
    <property type="entry name" value="HTH-TYPE TRANSCRIPTIONAL REGULATOR BETI"/>
    <property type="match status" value="1"/>
</dbReference>
<dbReference type="InterPro" id="IPR036271">
    <property type="entry name" value="Tet_transcr_reg_TetR-rel_C_sf"/>
</dbReference>
<dbReference type="InterPro" id="IPR050109">
    <property type="entry name" value="HTH-type_TetR-like_transc_reg"/>
</dbReference>
<reference evidence="6 7" key="1">
    <citation type="submission" date="2019-07" db="EMBL/GenBank/DDBJ databases">
        <title>Rhodococcus cavernicolus sp. nov., isolated from a cave.</title>
        <authorList>
            <person name="Lee S.D."/>
        </authorList>
    </citation>
    <scope>NUCLEOTIDE SEQUENCE [LARGE SCALE GENOMIC DNA]</scope>
    <source>
        <strain evidence="6 7">C1-24</strain>
    </source>
</reference>
<evidence type="ECO:0000313" key="7">
    <source>
        <dbReference type="Proteomes" id="UP000322244"/>
    </source>
</evidence>
<dbReference type="Pfam" id="PF00440">
    <property type="entry name" value="TetR_N"/>
    <property type="match status" value="1"/>
</dbReference>
<dbReference type="SUPFAM" id="SSF46689">
    <property type="entry name" value="Homeodomain-like"/>
    <property type="match status" value="1"/>
</dbReference>
<comment type="caution">
    <text evidence="6">The sequence shown here is derived from an EMBL/GenBank/DDBJ whole genome shotgun (WGS) entry which is preliminary data.</text>
</comment>
<dbReference type="InterPro" id="IPR009057">
    <property type="entry name" value="Homeodomain-like_sf"/>
</dbReference>
<evidence type="ECO:0000259" key="5">
    <source>
        <dbReference type="PROSITE" id="PS50977"/>
    </source>
</evidence>
<dbReference type="OrthoDB" id="3267320at2"/>
<evidence type="ECO:0000256" key="3">
    <source>
        <dbReference type="ARBA" id="ARBA00023163"/>
    </source>
</evidence>
<dbReference type="EMBL" id="VLNY01000004">
    <property type="protein sequence ID" value="KAA0022930.1"/>
    <property type="molecule type" value="Genomic_DNA"/>
</dbReference>
<gene>
    <name evidence="6" type="ORF">FOY51_10495</name>
</gene>
<feature type="domain" description="HTH tetR-type" evidence="5">
    <location>
        <begin position="17"/>
        <end position="77"/>
    </location>
</feature>
<keyword evidence="3" id="KW-0804">Transcription</keyword>
<keyword evidence="7" id="KW-1185">Reference proteome</keyword>
<dbReference type="SUPFAM" id="SSF48498">
    <property type="entry name" value="Tetracyclin repressor-like, C-terminal domain"/>
    <property type="match status" value="1"/>
</dbReference>
<keyword evidence="1" id="KW-0805">Transcription regulation</keyword>
<evidence type="ECO:0000256" key="2">
    <source>
        <dbReference type="ARBA" id="ARBA00023125"/>
    </source>
</evidence>
<proteinExistence type="predicted"/>
<sequence length="206" mass="22512">MTIRNATSSGRSAETERSVDDQILDAARACVEEFGVKRTTLTEVARRASVSRPTVYRRWPDSNALVGDMLTREVRSTLAGSDLIGCDSRAKLVQTIVDGIALLRDHPLFAKIFRTDSDLLLTYIVDRLGRSQIELLTFFTSAIEAGQRGGSIRTGDPNRMATMLLLISQSAAQSGRIVESRLGVDDLATELAHAIDSYLRPVGDSL</sequence>